<gene>
    <name evidence="1" type="ORF">EVA_03702</name>
</gene>
<evidence type="ECO:0000313" key="1">
    <source>
        <dbReference type="EMBL" id="EJX08188.1"/>
    </source>
</evidence>
<comment type="caution">
    <text evidence="1">The sequence shown here is derived from an EMBL/GenBank/DDBJ whole genome shotgun (WGS) entry which is preliminary data.</text>
</comment>
<dbReference type="Gene3D" id="3.40.630.10">
    <property type="entry name" value="Zn peptidases"/>
    <property type="match status" value="1"/>
</dbReference>
<reference evidence="1" key="1">
    <citation type="journal article" date="2012" name="PLoS ONE">
        <title>Gene sets for utilization of primary and secondary nutrition supplies in the distal gut of endangered iberian lynx.</title>
        <authorList>
            <person name="Alcaide M."/>
            <person name="Messina E."/>
            <person name="Richter M."/>
            <person name="Bargiela R."/>
            <person name="Peplies J."/>
            <person name="Huws S.A."/>
            <person name="Newbold C.J."/>
            <person name="Golyshin P.N."/>
            <person name="Simon M.A."/>
            <person name="Lopez G."/>
            <person name="Yakimov M.M."/>
            <person name="Ferrer M."/>
        </authorList>
    </citation>
    <scope>NUCLEOTIDE SEQUENCE</scope>
</reference>
<dbReference type="AlphaFoldDB" id="J9GYE1"/>
<organism evidence="1">
    <name type="scientific">gut metagenome</name>
    <dbReference type="NCBI Taxonomy" id="749906"/>
    <lineage>
        <taxon>unclassified sequences</taxon>
        <taxon>metagenomes</taxon>
        <taxon>organismal metagenomes</taxon>
    </lineage>
</organism>
<name>J9GYE1_9ZZZZ</name>
<accession>J9GYE1</accession>
<dbReference type="Gene3D" id="3.30.70.360">
    <property type="match status" value="1"/>
</dbReference>
<dbReference type="EMBL" id="AMCI01000684">
    <property type="protein sequence ID" value="EJX08188.1"/>
    <property type="molecule type" value="Genomic_DNA"/>
</dbReference>
<dbReference type="SUPFAM" id="SSF53187">
    <property type="entry name" value="Zn-dependent exopeptidases"/>
    <property type="match status" value="1"/>
</dbReference>
<proteinExistence type="predicted"/>
<protein>
    <submittedName>
        <fullName evidence="1">Peptidase M20</fullName>
    </submittedName>
</protein>
<sequence length="589" mass="64329">MDRCHPFPGLRSAMCRRSDPEEKIQMRLMPNMLAAAVLTAVFSAQAAVPVVSDTIKQNAELMNADPAMQALLKEATSPEAQKWRFNALLELARIASPSRSEMRRQAEITRRLVEEWGFAPEDIMTRADGILPGAGVQVVDGKPVYNVCVRIPGTYGARPGAVSYKGQFPKVVLEGHIDTVNPAVLPPAESPYEPVKLQSAKDPVVPTRDALKALVDEVHFDKNGKVIEDEVYQKAYQRFASLEEAQKKGGYRIYVPGYGDAMINTVGVMQTAVLMKKHNIRPVYDIWVCGTSGEEGQGNLCGMKQLYGYSQEAGKGNNALNIVANFGADALRPGSAIVNYLGSYRFEIQYSEPEGYQLGDKRPSAAMAMSRAINAIAQIKTPYDLDPKAERTTYTVGTARCDNPATGRSTHCTLMVDMRSPTQGPLSAIRAQIEPQFKKAMDEENARYGLKTGDKNAVTMDLLWFGDRPAFQRPHYNDIAMQAFWQASHTVGTDIIDQLPEGAASLNDNVPAAVGVPTVNVNLGTVAATGGGHTWYEWGIPGNGVDEGKRLYRFLMMGLLASGYNTVDGKVIEPGVGPMGNRTTEEIFK</sequence>